<organism evidence="1 2">
    <name type="scientific">Streptomyces sedi</name>
    <dbReference type="NCBI Taxonomy" id="555059"/>
    <lineage>
        <taxon>Bacteria</taxon>
        <taxon>Bacillati</taxon>
        <taxon>Actinomycetota</taxon>
        <taxon>Actinomycetes</taxon>
        <taxon>Kitasatosporales</taxon>
        <taxon>Streptomycetaceae</taxon>
        <taxon>Streptomyces</taxon>
    </lineage>
</organism>
<sequence>MVHNALWAARLPDGRVEVNDSEDLYWACTAPLPFLTDEERKERAGTGDLRCGEINIDAGWYTDSFRIVVLDPGWDEVRASHATSGFVSFVGTLETWMWEITCRGEFPES</sequence>
<evidence type="ECO:0000313" key="2">
    <source>
        <dbReference type="Proteomes" id="UP000311713"/>
    </source>
</evidence>
<dbReference type="AlphaFoldDB" id="A0A5C4VCJ9"/>
<dbReference type="Proteomes" id="UP000311713">
    <property type="component" value="Unassembled WGS sequence"/>
</dbReference>
<dbReference type="OrthoDB" id="3532550at2"/>
<dbReference type="EMBL" id="VDGT01000002">
    <property type="protein sequence ID" value="TNM33512.1"/>
    <property type="molecule type" value="Genomic_DNA"/>
</dbReference>
<gene>
    <name evidence="1" type="ORF">FH715_03925</name>
</gene>
<keyword evidence="2" id="KW-1185">Reference proteome</keyword>
<proteinExistence type="predicted"/>
<reference evidence="1 2" key="1">
    <citation type="submission" date="2019-06" db="EMBL/GenBank/DDBJ databases">
        <title>Draft genome of Streptomyces sedi sp. JCM16909.</title>
        <authorList>
            <person name="Klykleung N."/>
            <person name="Tanasupawat S."/>
            <person name="Kudo T."/>
            <person name="Yuki M."/>
            <person name="Ohkuma M."/>
        </authorList>
    </citation>
    <scope>NUCLEOTIDE SEQUENCE [LARGE SCALE GENOMIC DNA]</scope>
    <source>
        <strain evidence="1 2">JCM 16909</strain>
    </source>
</reference>
<accession>A0A5C4VCJ9</accession>
<evidence type="ECO:0000313" key="1">
    <source>
        <dbReference type="EMBL" id="TNM33512.1"/>
    </source>
</evidence>
<protein>
    <submittedName>
        <fullName evidence="1">Uncharacterized protein</fullName>
    </submittedName>
</protein>
<dbReference type="RefSeq" id="WP_139640674.1">
    <property type="nucleotide sequence ID" value="NZ_BAAAZS010000006.1"/>
</dbReference>
<comment type="caution">
    <text evidence="1">The sequence shown here is derived from an EMBL/GenBank/DDBJ whole genome shotgun (WGS) entry which is preliminary data.</text>
</comment>
<name>A0A5C4VCJ9_9ACTN</name>